<dbReference type="InterPro" id="IPR035406">
    <property type="entry name" value="DUF5412"/>
</dbReference>
<dbReference type="EMBL" id="FOTY01000042">
    <property type="protein sequence ID" value="SFM39265.1"/>
    <property type="molecule type" value="Genomic_DNA"/>
</dbReference>
<organism evidence="2 3">
    <name type="scientific">Salibacterium qingdaonense</name>
    <dbReference type="NCBI Taxonomy" id="266892"/>
    <lineage>
        <taxon>Bacteria</taxon>
        <taxon>Bacillati</taxon>
        <taxon>Bacillota</taxon>
        <taxon>Bacilli</taxon>
        <taxon>Bacillales</taxon>
        <taxon>Bacillaceae</taxon>
    </lineage>
</organism>
<evidence type="ECO:0000313" key="3">
    <source>
        <dbReference type="Proteomes" id="UP000199668"/>
    </source>
</evidence>
<sequence>MLMGLVVLFLFLFTVVLCCIFIVRFGMFILKKKPFPKKLSAFCLAGIVTLLIISGYQTYFFTFDETKGNINQEPVESPNGTYTAVRYDLPYGGAAGGVNVRVQVRENGTNNDPGTVYFADAKRQFQLEWEDNSTLKVTNKSLEYPDSNRSVELDVEDEVYHETGRACKSWLLKDEYDTCYQHESS</sequence>
<dbReference type="AlphaFoldDB" id="A0A1I4QHV3"/>
<evidence type="ECO:0000256" key="1">
    <source>
        <dbReference type="SAM" id="Phobius"/>
    </source>
</evidence>
<proteinExistence type="predicted"/>
<keyword evidence="1" id="KW-0472">Membrane</keyword>
<dbReference type="Pfam" id="PF17428">
    <property type="entry name" value="DUF5412"/>
    <property type="match status" value="1"/>
</dbReference>
<gene>
    <name evidence="2" type="ORF">SAMN04488054_14219</name>
</gene>
<feature type="transmembrane region" description="Helical" evidence="1">
    <location>
        <begin position="39"/>
        <end position="61"/>
    </location>
</feature>
<name>A0A1I4QHV3_9BACI</name>
<protein>
    <submittedName>
        <fullName evidence="2">Uncharacterized protein</fullName>
    </submittedName>
</protein>
<evidence type="ECO:0000313" key="2">
    <source>
        <dbReference type="EMBL" id="SFM39265.1"/>
    </source>
</evidence>
<accession>A0A1I4QHV3</accession>
<feature type="transmembrane region" description="Helical" evidence="1">
    <location>
        <begin position="6"/>
        <end position="27"/>
    </location>
</feature>
<keyword evidence="3" id="KW-1185">Reference proteome</keyword>
<dbReference type="Proteomes" id="UP000199668">
    <property type="component" value="Unassembled WGS sequence"/>
</dbReference>
<dbReference type="RefSeq" id="WP_090928657.1">
    <property type="nucleotide sequence ID" value="NZ_FOTY01000042.1"/>
</dbReference>
<reference evidence="2 3" key="1">
    <citation type="submission" date="2016-10" db="EMBL/GenBank/DDBJ databases">
        <authorList>
            <person name="de Groot N.N."/>
        </authorList>
    </citation>
    <scope>NUCLEOTIDE SEQUENCE [LARGE SCALE GENOMIC DNA]</scope>
    <source>
        <strain evidence="2 3">CGMCC 1.6134</strain>
    </source>
</reference>
<keyword evidence="1" id="KW-1133">Transmembrane helix</keyword>
<keyword evidence="1" id="KW-0812">Transmembrane</keyword>
<dbReference type="OrthoDB" id="2452314at2"/>